<dbReference type="GO" id="GO:0051500">
    <property type="term" value="F:D-tyrosyl-tRNA(Tyr) deacylase activity"/>
    <property type="evidence" value="ECO:0007669"/>
    <property type="project" value="TreeGrafter"/>
</dbReference>
<accession>A0A9D9DM63</accession>
<dbReference type="AlphaFoldDB" id="A0A9D9DM63"/>
<evidence type="ECO:0000313" key="2">
    <source>
        <dbReference type="EMBL" id="MBO8429911.1"/>
    </source>
</evidence>
<feature type="non-terminal residue" evidence="2">
    <location>
        <position position="53"/>
    </location>
</feature>
<sequence length="53" mass="5901">MKALIQRVKDASVTIEGDLYSKIGRGILIFLGVEKSDEIENADKLAQKVLNLR</sequence>
<dbReference type="Proteomes" id="UP000823632">
    <property type="component" value="Unassembled WGS sequence"/>
</dbReference>
<reference evidence="2" key="2">
    <citation type="journal article" date="2021" name="PeerJ">
        <title>Extensive microbial diversity within the chicken gut microbiome revealed by metagenomics and culture.</title>
        <authorList>
            <person name="Gilroy R."/>
            <person name="Ravi A."/>
            <person name="Getino M."/>
            <person name="Pursley I."/>
            <person name="Horton D.L."/>
            <person name="Alikhan N.F."/>
            <person name="Baker D."/>
            <person name="Gharbi K."/>
            <person name="Hall N."/>
            <person name="Watson M."/>
            <person name="Adriaenssens E.M."/>
            <person name="Foster-Nyarko E."/>
            <person name="Jarju S."/>
            <person name="Secka A."/>
            <person name="Antonio M."/>
            <person name="Oren A."/>
            <person name="Chaudhuri R.R."/>
            <person name="La Ragione R."/>
            <person name="Hildebrand F."/>
            <person name="Pallen M.J."/>
        </authorList>
    </citation>
    <scope>NUCLEOTIDE SEQUENCE</scope>
    <source>
        <strain evidence="2">10192</strain>
    </source>
</reference>
<dbReference type="InterPro" id="IPR023509">
    <property type="entry name" value="DTD-like_sf"/>
</dbReference>
<dbReference type="EMBL" id="JADIND010000016">
    <property type="protein sequence ID" value="MBO8429911.1"/>
    <property type="molecule type" value="Genomic_DNA"/>
</dbReference>
<reference evidence="2" key="1">
    <citation type="submission" date="2020-10" db="EMBL/GenBank/DDBJ databases">
        <authorList>
            <person name="Gilroy R."/>
        </authorList>
    </citation>
    <scope>NUCLEOTIDE SEQUENCE</scope>
    <source>
        <strain evidence="2">10192</strain>
    </source>
</reference>
<comment type="similarity">
    <text evidence="1">Belongs to the DTD family.</text>
</comment>
<dbReference type="Gene3D" id="3.50.80.10">
    <property type="entry name" value="D-tyrosyl-tRNA(Tyr) deacylase"/>
    <property type="match status" value="1"/>
</dbReference>
<organism evidence="2 3">
    <name type="scientific">Candidatus Scatousia excrementipullorum</name>
    <dbReference type="NCBI Taxonomy" id="2840936"/>
    <lineage>
        <taxon>Bacteria</taxon>
        <taxon>Candidatus Scatousia</taxon>
    </lineage>
</organism>
<dbReference type="PANTHER" id="PTHR10472:SF5">
    <property type="entry name" value="D-AMINOACYL-TRNA DEACYLASE 1"/>
    <property type="match status" value="1"/>
</dbReference>
<evidence type="ECO:0000313" key="3">
    <source>
        <dbReference type="Proteomes" id="UP000823632"/>
    </source>
</evidence>
<dbReference type="PANTHER" id="PTHR10472">
    <property type="entry name" value="D-TYROSYL-TRNA TYR DEACYLASE"/>
    <property type="match status" value="1"/>
</dbReference>
<dbReference type="GO" id="GO:0005737">
    <property type="term" value="C:cytoplasm"/>
    <property type="evidence" value="ECO:0007669"/>
    <property type="project" value="InterPro"/>
</dbReference>
<name>A0A9D9DM63_9BACT</name>
<dbReference type="Pfam" id="PF02580">
    <property type="entry name" value="Tyr_Deacylase"/>
    <property type="match status" value="1"/>
</dbReference>
<protein>
    <submittedName>
        <fullName evidence="2">D-aminoacyl-tRNA deacylase</fullName>
    </submittedName>
</protein>
<gene>
    <name evidence="2" type="ORF">IAC76_00850</name>
</gene>
<evidence type="ECO:0000256" key="1">
    <source>
        <dbReference type="ARBA" id="ARBA00009673"/>
    </source>
</evidence>
<dbReference type="SUPFAM" id="SSF69500">
    <property type="entry name" value="DTD-like"/>
    <property type="match status" value="1"/>
</dbReference>
<comment type="caution">
    <text evidence="2">The sequence shown here is derived from an EMBL/GenBank/DDBJ whole genome shotgun (WGS) entry which is preliminary data.</text>
</comment>
<proteinExistence type="inferred from homology"/>
<dbReference type="InterPro" id="IPR003732">
    <property type="entry name" value="Daa-tRNA_deacyls_DTD"/>
</dbReference>